<protein>
    <recommendedName>
        <fullName evidence="1">Formyl transferase N-terminal domain-containing protein</fullName>
    </recommendedName>
</protein>
<sequence>MKVTLLCSDLNHPVYQYLSAWKNANKDNYSISIVSKVSEINEPGDILFLISCSEIVKVQIRDMFSHTLVLHASDLPQGRGWSPHTWDVLSGKDELTLSLINAEDSVDTGDIWKKKHIKLKGSELYYEINTLLFEAEIELISWACKNVFTVEPTPQEDGETSYYRKRTPNDSEVDVNKSIKEQFNLLRVCDPNRYPAFFELNGQKYKLFIEKYDEN</sequence>
<keyword evidence="3" id="KW-1185">Reference proteome</keyword>
<accession>A0ABP8INX1</accession>
<comment type="caution">
    <text evidence="2">The sequence shown here is derived from an EMBL/GenBank/DDBJ whole genome shotgun (WGS) entry which is preliminary data.</text>
</comment>
<name>A0ABP8INX1_9GAMM</name>
<feature type="domain" description="Formyl transferase N-terminal" evidence="1">
    <location>
        <begin position="11"/>
        <end position="124"/>
    </location>
</feature>
<evidence type="ECO:0000313" key="2">
    <source>
        <dbReference type="EMBL" id="GAA4364650.1"/>
    </source>
</evidence>
<organism evidence="2 3">
    <name type="scientific">Kangiella marina</name>
    <dbReference type="NCBI Taxonomy" id="1079178"/>
    <lineage>
        <taxon>Bacteria</taxon>
        <taxon>Pseudomonadati</taxon>
        <taxon>Pseudomonadota</taxon>
        <taxon>Gammaproteobacteria</taxon>
        <taxon>Kangiellales</taxon>
        <taxon>Kangiellaceae</taxon>
        <taxon>Kangiella</taxon>
    </lineage>
</organism>
<dbReference type="PANTHER" id="PTHR11138:SF5">
    <property type="entry name" value="METHIONYL-TRNA FORMYLTRANSFERASE, MITOCHONDRIAL"/>
    <property type="match status" value="1"/>
</dbReference>
<evidence type="ECO:0000259" key="1">
    <source>
        <dbReference type="Pfam" id="PF00551"/>
    </source>
</evidence>
<dbReference type="PANTHER" id="PTHR11138">
    <property type="entry name" value="METHIONYL-TRNA FORMYLTRANSFERASE"/>
    <property type="match status" value="1"/>
</dbReference>
<evidence type="ECO:0000313" key="3">
    <source>
        <dbReference type="Proteomes" id="UP001501011"/>
    </source>
</evidence>
<reference evidence="3" key="1">
    <citation type="journal article" date="2019" name="Int. J. Syst. Evol. Microbiol.">
        <title>The Global Catalogue of Microorganisms (GCM) 10K type strain sequencing project: providing services to taxonomists for standard genome sequencing and annotation.</title>
        <authorList>
            <consortium name="The Broad Institute Genomics Platform"/>
            <consortium name="The Broad Institute Genome Sequencing Center for Infectious Disease"/>
            <person name="Wu L."/>
            <person name="Ma J."/>
        </authorList>
    </citation>
    <scope>NUCLEOTIDE SEQUENCE [LARGE SCALE GENOMIC DNA]</scope>
    <source>
        <strain evidence="3">JCM 17728</strain>
    </source>
</reference>
<dbReference type="InterPro" id="IPR002376">
    <property type="entry name" value="Formyl_transf_N"/>
</dbReference>
<gene>
    <name evidence="2" type="ORF">GCM10023151_21130</name>
</gene>
<dbReference type="EMBL" id="BAABFV010000002">
    <property type="protein sequence ID" value="GAA4364650.1"/>
    <property type="molecule type" value="Genomic_DNA"/>
</dbReference>
<dbReference type="SUPFAM" id="SSF53328">
    <property type="entry name" value="Formyltransferase"/>
    <property type="match status" value="1"/>
</dbReference>
<dbReference type="InterPro" id="IPR036477">
    <property type="entry name" value="Formyl_transf_N_sf"/>
</dbReference>
<dbReference type="Proteomes" id="UP001501011">
    <property type="component" value="Unassembled WGS sequence"/>
</dbReference>
<proteinExistence type="predicted"/>
<dbReference type="Gene3D" id="3.40.50.12230">
    <property type="match status" value="1"/>
</dbReference>
<dbReference type="RefSeq" id="WP_345293189.1">
    <property type="nucleotide sequence ID" value="NZ_BAABFV010000002.1"/>
</dbReference>
<dbReference type="Pfam" id="PF00551">
    <property type="entry name" value="Formyl_trans_N"/>
    <property type="match status" value="1"/>
</dbReference>